<keyword evidence="3" id="KW-1185">Reference proteome</keyword>
<feature type="region of interest" description="Disordered" evidence="1">
    <location>
        <begin position="1"/>
        <end position="35"/>
    </location>
</feature>
<dbReference type="SMART" id="SM00028">
    <property type="entry name" value="TPR"/>
    <property type="match status" value="3"/>
</dbReference>
<dbReference type="InterPro" id="IPR019734">
    <property type="entry name" value="TPR_rpt"/>
</dbReference>
<evidence type="ECO:0000256" key="1">
    <source>
        <dbReference type="SAM" id="MobiDB-lite"/>
    </source>
</evidence>
<protein>
    <submittedName>
        <fullName evidence="2">Tetratricopeptide repeat protein</fullName>
    </submittedName>
</protein>
<dbReference type="Gene3D" id="1.25.40.10">
    <property type="entry name" value="Tetratricopeptide repeat domain"/>
    <property type="match status" value="1"/>
</dbReference>
<evidence type="ECO:0000313" key="2">
    <source>
        <dbReference type="EMBL" id="NKY99291.1"/>
    </source>
</evidence>
<dbReference type="Proteomes" id="UP000553209">
    <property type="component" value="Unassembled WGS sequence"/>
</dbReference>
<organism evidence="2 3">
    <name type="scientific">Nocardiopsis alborubida</name>
    <dbReference type="NCBI Taxonomy" id="146802"/>
    <lineage>
        <taxon>Bacteria</taxon>
        <taxon>Bacillati</taxon>
        <taxon>Actinomycetota</taxon>
        <taxon>Actinomycetes</taxon>
        <taxon>Streptosporangiales</taxon>
        <taxon>Nocardiopsidaceae</taxon>
        <taxon>Nocardiopsis</taxon>
    </lineage>
</organism>
<dbReference type="InterPro" id="IPR011990">
    <property type="entry name" value="TPR-like_helical_dom_sf"/>
</dbReference>
<gene>
    <name evidence="2" type="ORF">HGB44_16705</name>
</gene>
<dbReference type="RefSeq" id="WP_061079127.1">
    <property type="nucleotide sequence ID" value="NZ_JAAXPG010000015.1"/>
</dbReference>
<dbReference type="AlphaFoldDB" id="A0A7X6MDL4"/>
<comment type="caution">
    <text evidence="2">The sequence shown here is derived from an EMBL/GenBank/DDBJ whole genome shotgun (WGS) entry which is preliminary data.</text>
</comment>
<dbReference type="EMBL" id="JAAXPG010000015">
    <property type="protein sequence ID" value="NKY99291.1"/>
    <property type="molecule type" value="Genomic_DNA"/>
</dbReference>
<evidence type="ECO:0000313" key="3">
    <source>
        <dbReference type="Proteomes" id="UP000553209"/>
    </source>
</evidence>
<sequence length="419" mass="43682">MTTTSGPSARSGPADPPPATDPRDTDEAEAPTGQGAAELCDQAQDLAGSGHLKRAAKLYQQAVAANPHPRVQARALLGLAVVEDQRGDLAAAREAARRALATGDSRYAPRAAYHLALSLEQDGDQAEADRVWRRLLDLGGAGYTAVAHYGLARSAEGRGDTGGAEEHWEAALALPSDPGSLGRLHATTVVDASRDLAERLLGRGLPGAAAVAVERGLSVSDDPGLRLLRAAAHLEHAIADVGAVVDPDTASEDAEGTEAGAAPGTFAAAVELLAGLLALRGDPAAAERVWRLGLGDRDPDTAGEVRWRLRRAFAAPGEDGDGEPWWDPYLEEAVATASAPALAGELFAVVTQMHALLALPVAEGEARPDVLRSAMEQALRTPSELVWGPGVHADFRRRLSEAMGGRDVLPEGWPDPARE</sequence>
<accession>A0A7X6MDL4</accession>
<proteinExistence type="predicted"/>
<dbReference type="SUPFAM" id="SSF48452">
    <property type="entry name" value="TPR-like"/>
    <property type="match status" value="1"/>
</dbReference>
<name>A0A7X6MDL4_9ACTN</name>
<dbReference type="Pfam" id="PF13432">
    <property type="entry name" value="TPR_16"/>
    <property type="match status" value="1"/>
</dbReference>
<reference evidence="2 3" key="1">
    <citation type="submission" date="2020-04" db="EMBL/GenBank/DDBJ databases">
        <title>MicrobeNet Type strains.</title>
        <authorList>
            <person name="Nicholson A.C."/>
        </authorList>
    </citation>
    <scope>NUCLEOTIDE SEQUENCE [LARGE SCALE GENOMIC DNA]</scope>
    <source>
        <strain evidence="2 3">ATCC 23612</strain>
    </source>
</reference>